<dbReference type="EMBL" id="BARS01007182">
    <property type="protein sequence ID" value="GAF79481.1"/>
    <property type="molecule type" value="Genomic_DNA"/>
</dbReference>
<feature type="region of interest" description="Disordered" evidence="1">
    <location>
        <begin position="78"/>
        <end position="111"/>
    </location>
</feature>
<sequence>MDETKLNASIQQHFGDFKNKLREQIGIQPSPSGIMDFVDSYEFPVLVEEDYSKKRRVKNPIPFHEKCTAKAANGEQCSRRKKKGSEFCGTHNKARPHGIITPPQEDGKNEGENVVKKEIEVWLEDINGIMYWINDVGTVYHPDDIRNNIENPRVIAHYEKNVVDGEEVYKISENVH</sequence>
<evidence type="ECO:0000313" key="2">
    <source>
        <dbReference type="EMBL" id="GAF79481.1"/>
    </source>
</evidence>
<evidence type="ECO:0000256" key="1">
    <source>
        <dbReference type="SAM" id="MobiDB-lite"/>
    </source>
</evidence>
<name>X0SWJ5_9ZZZZ</name>
<organism evidence="2">
    <name type="scientific">marine sediment metagenome</name>
    <dbReference type="NCBI Taxonomy" id="412755"/>
    <lineage>
        <taxon>unclassified sequences</taxon>
        <taxon>metagenomes</taxon>
        <taxon>ecological metagenomes</taxon>
    </lineage>
</organism>
<gene>
    <name evidence="2" type="ORF">S01H1_13879</name>
</gene>
<dbReference type="AlphaFoldDB" id="X0SWJ5"/>
<proteinExistence type="predicted"/>
<reference evidence="2" key="1">
    <citation type="journal article" date="2014" name="Front. Microbiol.">
        <title>High frequency of phylogenetically diverse reductive dehalogenase-homologous genes in deep subseafloor sedimentary metagenomes.</title>
        <authorList>
            <person name="Kawai M."/>
            <person name="Futagami T."/>
            <person name="Toyoda A."/>
            <person name="Takaki Y."/>
            <person name="Nishi S."/>
            <person name="Hori S."/>
            <person name="Arai W."/>
            <person name="Tsubouchi T."/>
            <person name="Morono Y."/>
            <person name="Uchiyama I."/>
            <person name="Ito T."/>
            <person name="Fujiyama A."/>
            <person name="Inagaki F."/>
            <person name="Takami H."/>
        </authorList>
    </citation>
    <scope>NUCLEOTIDE SEQUENCE</scope>
    <source>
        <strain evidence="2">Expedition CK06-06</strain>
    </source>
</reference>
<accession>X0SWJ5</accession>
<protein>
    <submittedName>
        <fullName evidence="2">Uncharacterized protein</fullName>
    </submittedName>
</protein>
<comment type="caution">
    <text evidence="2">The sequence shown here is derived from an EMBL/GenBank/DDBJ whole genome shotgun (WGS) entry which is preliminary data.</text>
</comment>